<evidence type="ECO:0000256" key="5">
    <source>
        <dbReference type="ARBA" id="ARBA00023277"/>
    </source>
</evidence>
<comment type="similarity">
    <text evidence="2">Belongs to the KHG/KDPG aldolase family.</text>
</comment>
<evidence type="ECO:0000256" key="1">
    <source>
        <dbReference type="ARBA" id="ARBA00004761"/>
    </source>
</evidence>
<dbReference type="PANTHER" id="PTHR30246:SF1">
    <property type="entry name" value="2-DEHYDRO-3-DEOXY-6-PHOSPHOGALACTONATE ALDOLASE-RELATED"/>
    <property type="match status" value="1"/>
</dbReference>
<dbReference type="Proteomes" id="UP000244240">
    <property type="component" value="Unassembled WGS sequence"/>
</dbReference>
<dbReference type="EMBL" id="QBKR01000004">
    <property type="protein sequence ID" value="PTX63359.1"/>
    <property type="molecule type" value="Genomic_DNA"/>
</dbReference>
<dbReference type="InterPro" id="IPR013785">
    <property type="entry name" value="Aldolase_TIM"/>
</dbReference>
<evidence type="ECO:0000313" key="6">
    <source>
        <dbReference type="EMBL" id="PTX63359.1"/>
    </source>
</evidence>
<evidence type="ECO:0000256" key="2">
    <source>
        <dbReference type="ARBA" id="ARBA00006906"/>
    </source>
</evidence>
<comment type="caution">
    <text evidence="6">The sequence shown here is derived from an EMBL/GenBank/DDBJ whole genome shotgun (WGS) entry which is preliminary data.</text>
</comment>
<dbReference type="RefSeq" id="WP_108022184.1">
    <property type="nucleotide sequence ID" value="NZ_QBKR01000004.1"/>
</dbReference>
<organism evidence="6 7">
    <name type="scientific">Melghirimyces profundicolus</name>
    <dbReference type="NCBI Taxonomy" id="1242148"/>
    <lineage>
        <taxon>Bacteria</taxon>
        <taxon>Bacillati</taxon>
        <taxon>Bacillota</taxon>
        <taxon>Bacilli</taxon>
        <taxon>Bacillales</taxon>
        <taxon>Thermoactinomycetaceae</taxon>
        <taxon>Melghirimyces</taxon>
    </lineage>
</organism>
<keyword evidence="4" id="KW-0456">Lyase</keyword>
<dbReference type="NCBIfam" id="TIGR01182">
    <property type="entry name" value="eda"/>
    <property type="match status" value="1"/>
</dbReference>
<protein>
    <submittedName>
        <fullName evidence="6">2-dehydro-3-deoxyphosphogluconate aldolase/(4S)-4-hydroxy-2-oxoglutarate aldolase</fullName>
    </submittedName>
</protein>
<proteinExistence type="inferred from homology"/>
<keyword evidence="5" id="KW-0119">Carbohydrate metabolism</keyword>
<evidence type="ECO:0000313" key="7">
    <source>
        <dbReference type="Proteomes" id="UP000244240"/>
    </source>
</evidence>
<gene>
    <name evidence="6" type="ORF">C8P63_104206</name>
</gene>
<dbReference type="Pfam" id="PF01081">
    <property type="entry name" value="Aldolase"/>
    <property type="match status" value="1"/>
</dbReference>
<evidence type="ECO:0000256" key="4">
    <source>
        <dbReference type="ARBA" id="ARBA00023239"/>
    </source>
</evidence>
<comment type="subunit">
    <text evidence="3">Homotrimer.</text>
</comment>
<dbReference type="GO" id="GO:0016829">
    <property type="term" value="F:lyase activity"/>
    <property type="evidence" value="ECO:0007669"/>
    <property type="project" value="UniProtKB-KW"/>
</dbReference>
<keyword evidence="7" id="KW-1185">Reference proteome</keyword>
<name>A0A2T6C4V7_9BACL</name>
<evidence type="ECO:0000256" key="3">
    <source>
        <dbReference type="ARBA" id="ARBA00011233"/>
    </source>
</evidence>
<dbReference type="PANTHER" id="PTHR30246">
    <property type="entry name" value="2-KETO-3-DEOXY-6-PHOSPHOGLUCONATE ALDOLASE"/>
    <property type="match status" value="1"/>
</dbReference>
<dbReference type="OrthoDB" id="9802667at2"/>
<dbReference type="Gene3D" id="3.20.20.70">
    <property type="entry name" value="Aldolase class I"/>
    <property type="match status" value="1"/>
</dbReference>
<dbReference type="CDD" id="cd00452">
    <property type="entry name" value="KDPG_aldolase"/>
    <property type="match status" value="1"/>
</dbReference>
<dbReference type="AlphaFoldDB" id="A0A2T6C4V7"/>
<reference evidence="6 7" key="1">
    <citation type="submission" date="2018-04" db="EMBL/GenBank/DDBJ databases">
        <title>Genomic Encyclopedia of Archaeal and Bacterial Type Strains, Phase II (KMG-II): from individual species to whole genera.</title>
        <authorList>
            <person name="Goeker M."/>
        </authorList>
    </citation>
    <scope>NUCLEOTIDE SEQUENCE [LARGE SCALE GENOMIC DNA]</scope>
    <source>
        <strain evidence="6 7">DSM 45787</strain>
    </source>
</reference>
<dbReference type="InterPro" id="IPR000887">
    <property type="entry name" value="Aldlse_KDPG_KHG"/>
</dbReference>
<accession>A0A2T6C4V7</accession>
<dbReference type="SUPFAM" id="SSF51569">
    <property type="entry name" value="Aldolase"/>
    <property type="match status" value="1"/>
</dbReference>
<sequence length="218" mass="23052">MSEAFLPVLEKVGIVAILRNVPAGSVRETARALYDGGVSVMEVTMNTPGAPDIIRELKEEWDDRMHVGAGTVLDLEDADRAREAGAAFFITPNLDVEVLRFATENAIPVIPGAMTPTEVVKAHREGAVMVKVFPGGSLGPAYIKDLRGPLPHIPLMAVGGVDETNAADFLRAGARALGIGSSLVDPRRIAAGDFGTIRERAARLRAIVDGFAGDSLSK</sequence>
<comment type="pathway">
    <text evidence="1">Carbohydrate acid metabolism.</text>
</comment>